<dbReference type="Pfam" id="PF03031">
    <property type="entry name" value="NIF"/>
    <property type="match status" value="1"/>
</dbReference>
<dbReference type="OrthoDB" id="277011at2759"/>
<reference evidence="3 4" key="1">
    <citation type="journal article" date="2017" name="Mol. Biol. Evol.">
        <title>The 4-celled Tetrabaena socialis nuclear genome reveals the essential components for genetic control of cell number at the origin of multicellularity in the volvocine lineage.</title>
        <authorList>
            <person name="Featherston J."/>
            <person name="Arakaki Y."/>
            <person name="Hanschen E.R."/>
            <person name="Ferris P.J."/>
            <person name="Michod R.E."/>
            <person name="Olson B.J.S.C."/>
            <person name="Nozaki H."/>
            <person name="Durand P.M."/>
        </authorList>
    </citation>
    <scope>NUCLEOTIDE SEQUENCE [LARGE SCALE GENOMIC DNA]</scope>
    <source>
        <strain evidence="3 4">NIES-571</strain>
    </source>
</reference>
<dbReference type="Proteomes" id="UP000236333">
    <property type="component" value="Unassembled WGS sequence"/>
</dbReference>
<gene>
    <name evidence="3" type="ORF">TSOC_006759</name>
</gene>
<dbReference type="InterPro" id="IPR036412">
    <property type="entry name" value="HAD-like_sf"/>
</dbReference>
<proteinExistence type="predicted"/>
<evidence type="ECO:0000313" key="4">
    <source>
        <dbReference type="Proteomes" id="UP000236333"/>
    </source>
</evidence>
<organism evidence="3 4">
    <name type="scientific">Tetrabaena socialis</name>
    <dbReference type="NCBI Taxonomy" id="47790"/>
    <lineage>
        <taxon>Eukaryota</taxon>
        <taxon>Viridiplantae</taxon>
        <taxon>Chlorophyta</taxon>
        <taxon>core chlorophytes</taxon>
        <taxon>Chlorophyceae</taxon>
        <taxon>CS clade</taxon>
        <taxon>Chlamydomonadales</taxon>
        <taxon>Tetrabaenaceae</taxon>
        <taxon>Tetrabaena</taxon>
    </lineage>
</organism>
<evidence type="ECO:0000256" key="1">
    <source>
        <dbReference type="SAM" id="MobiDB-lite"/>
    </source>
</evidence>
<keyword evidence="4" id="KW-1185">Reference proteome</keyword>
<protein>
    <submittedName>
        <fullName evidence="3">CTD small phosphatase-like protein 2</fullName>
    </submittedName>
</protein>
<feature type="region of interest" description="Disordered" evidence="1">
    <location>
        <begin position="749"/>
        <end position="774"/>
    </location>
</feature>
<dbReference type="InterPro" id="IPR004274">
    <property type="entry name" value="FCP1_dom"/>
</dbReference>
<sequence length="774" mass="76860">MSAILEDAAHQCLLSDDHPTLFDALPSFEDDLLADCPGAPPLLPPAEAVDGATGSSLPATPAERPCTFCPISLPLPASSCPTRATLVLDLDGTLIASEELNAANSTFLRDPCTSRSPDYEAIGRRVWLRPGVREFLTAVRPHFEIVLFTAATQNWAAAAIEQLDPSAYLFDVMLHRDHTTSDLMWDYVKDLSRLGRDLSRVVIVDDNPLMFMYQPDNALHVQAYEAAAAGGPDNVLDRVAELLVGQVAPATDVRLVLGPMASAKTCVLSTIAVAATAAAVGGAEAAPQAGEAAAEAAVAAAVTAAGAAGGAAPMDVASDVPSFASGTQRHACGRPVAFAPREVGSGWSGKTYAGAMCMAGEEGEDCGALFGFAGSDGALEMGEGEEGQDDGLLQADEGEQEGEDAGGSAAAGLSGGRCVADEGLSDGEGDEEEGGGSDSEAEVEVFDEHGAAARLGGGRCWGRRGRAARSRGPVDAMDADAAEGEGEEGDGTCSGPDSDDLDALMDETISISGYDSDIGGGLDDEGAAAAEEDEQEAALAEGEAALAGPYATESCAGADAGCLCGCGPGACAYGAGAYDAAGGDAPRCGGERVFAAASADSCDGTGLHVAFAAPAGAMAPPLSAAAGVPEAHAGCAAPGAHAAQCVAVVEGPAAACDLACPAAQQQPQPGLPGMVFLTDLNPALAPPQPLAHPISGAAAPAATEGAADADVAHAEGAPPCKRARVELEEAGGPPATGCEGPRVGEVVTEGGCEDGGGDSAQLAGVRPGNSGGGA</sequence>
<feature type="compositionally biased region" description="Acidic residues" evidence="1">
    <location>
        <begin position="423"/>
        <end position="442"/>
    </location>
</feature>
<name>A0A2J8A2W1_9CHLO</name>
<feature type="region of interest" description="Disordered" evidence="1">
    <location>
        <begin position="398"/>
        <end position="442"/>
    </location>
</feature>
<dbReference type="PROSITE" id="PS50969">
    <property type="entry name" value="FCP1"/>
    <property type="match status" value="1"/>
</dbReference>
<accession>A0A2J8A2W1</accession>
<evidence type="ECO:0000259" key="2">
    <source>
        <dbReference type="PROSITE" id="PS50969"/>
    </source>
</evidence>
<dbReference type="Gene3D" id="3.40.50.1000">
    <property type="entry name" value="HAD superfamily/HAD-like"/>
    <property type="match status" value="1"/>
</dbReference>
<dbReference type="InterPro" id="IPR050365">
    <property type="entry name" value="TIM50"/>
</dbReference>
<dbReference type="EMBL" id="PGGS01000212">
    <property type="protein sequence ID" value="PNH06850.1"/>
    <property type="molecule type" value="Genomic_DNA"/>
</dbReference>
<feature type="region of interest" description="Disordered" evidence="1">
    <location>
        <begin position="463"/>
        <end position="501"/>
    </location>
</feature>
<evidence type="ECO:0000313" key="3">
    <source>
        <dbReference type="EMBL" id="PNH06850.1"/>
    </source>
</evidence>
<dbReference type="AlphaFoldDB" id="A0A2J8A2W1"/>
<feature type="domain" description="FCP1 homology" evidence="2">
    <location>
        <begin position="79"/>
        <end position="246"/>
    </location>
</feature>
<dbReference type="CDD" id="cd07521">
    <property type="entry name" value="HAD_FCP1-like"/>
    <property type="match status" value="1"/>
</dbReference>
<feature type="non-terminal residue" evidence="3">
    <location>
        <position position="774"/>
    </location>
</feature>
<dbReference type="SUPFAM" id="SSF56784">
    <property type="entry name" value="HAD-like"/>
    <property type="match status" value="1"/>
</dbReference>
<dbReference type="SMART" id="SM00577">
    <property type="entry name" value="CPDc"/>
    <property type="match status" value="1"/>
</dbReference>
<feature type="compositionally biased region" description="Acidic residues" evidence="1">
    <location>
        <begin position="477"/>
        <end position="490"/>
    </location>
</feature>
<dbReference type="InterPro" id="IPR023214">
    <property type="entry name" value="HAD_sf"/>
</dbReference>
<dbReference type="PANTHER" id="PTHR12210">
    <property type="entry name" value="DULLARD PROTEIN PHOSPHATASE"/>
    <property type="match status" value="1"/>
</dbReference>
<comment type="caution">
    <text evidence="3">The sequence shown here is derived from an EMBL/GenBank/DDBJ whole genome shotgun (WGS) entry which is preliminary data.</text>
</comment>